<keyword evidence="3" id="KW-1185">Reference proteome</keyword>
<evidence type="ECO:0000313" key="3">
    <source>
        <dbReference type="Proteomes" id="UP000785679"/>
    </source>
</evidence>
<accession>A0A8J8NZN1</accession>
<protein>
    <submittedName>
        <fullName evidence="2">Uncharacterized protein</fullName>
    </submittedName>
</protein>
<feature type="region of interest" description="Disordered" evidence="1">
    <location>
        <begin position="268"/>
        <end position="288"/>
    </location>
</feature>
<gene>
    <name evidence="2" type="ORF">FGO68_gene6462</name>
</gene>
<dbReference type="AlphaFoldDB" id="A0A8J8NZN1"/>
<dbReference type="OrthoDB" id="10690132at2759"/>
<dbReference type="Proteomes" id="UP000785679">
    <property type="component" value="Unassembled WGS sequence"/>
</dbReference>
<comment type="caution">
    <text evidence="2">The sequence shown here is derived from an EMBL/GenBank/DDBJ whole genome shotgun (WGS) entry which is preliminary data.</text>
</comment>
<evidence type="ECO:0000313" key="2">
    <source>
        <dbReference type="EMBL" id="TNV84208.1"/>
    </source>
</evidence>
<sequence>MKSILLSGLSNFQNTQQSGIPIAGTTSIRKRNESNISSIKGGDHSRNQSSTENINKLKRQSQYGQTTYSHQKTASNFNVFTEQILQHTQSNTDLVLKIREEEKAKLKRLQQYEDDDQAKKRLTLFRRHSAINLSNTHEIVKDELCRGITESYANQAVSHSPKMLKRNHSDVELKLPGMVDRVAQEFNKKRFESTSGGSGGKAKGIKHPTFEYPLIHFSVNDPEQQVIKCSCPECEEERLKADQKMDALAIFESVLQQKKQIKKQLMLQKQHSQRPQYRNSDAKKAETTVKTPDAKKVELCKLYSDHKWKQLSDAIILGGGEITEAIEKSTAHQHAVKKVFKNFAEGKPLKRFDVYMDEELGRRDLKKLKVTFDKELDDKYGAQEHQNKLLLLMRKSMAKKVQKQVLIQQQLANITQAAKQLEATDQADEQGFMKATAGMKAKNHEFLAIKQAVDTNQMSLTQANELIFQKTKKDNKALVKGILKENSRMSEMIQRLKLAHSKRNRLKIQKAHVEEQIAVSSPKNIQIDVLVDEANEIVENFDCNSPESIIKDQLVDTFELSQYKQKLEVQLPPEEDTAKSARIFTRRPQSAANYGTHRLKKNNINLLQSTDYSRALKKLEPPSLVQIKIINQANPSSDLLPQSRSKLSRSALGKKRASFRISQALQKAEGLIYSHEKKGSMNEDLDSVRKEHIILQESSQQNQNNEAFQQPEQEQDKHILQPLVFYGKDASAMILSRNSIFCSRSQRGDGHNSTRLSTTNIPLDNLDIKRSSRNILSRQSHLVTSRLTQTSQIERKRYANYQGWREYLYRSSESACVDAATTTRHQLIFNKYNPYSTDNYQSDQCSTQAPPNEVRKVQSAAITSRKPVHNRKSINFNFQEQQIEGQKKALRDGVHSFIIQFIGSEGRSSTTAATTRRKGKSHMHIK</sequence>
<organism evidence="2 3">
    <name type="scientific">Halteria grandinella</name>
    <dbReference type="NCBI Taxonomy" id="5974"/>
    <lineage>
        <taxon>Eukaryota</taxon>
        <taxon>Sar</taxon>
        <taxon>Alveolata</taxon>
        <taxon>Ciliophora</taxon>
        <taxon>Intramacronucleata</taxon>
        <taxon>Spirotrichea</taxon>
        <taxon>Stichotrichia</taxon>
        <taxon>Sporadotrichida</taxon>
        <taxon>Halteriidae</taxon>
        <taxon>Halteria</taxon>
    </lineage>
</organism>
<dbReference type="EMBL" id="RRYP01003035">
    <property type="protein sequence ID" value="TNV84208.1"/>
    <property type="molecule type" value="Genomic_DNA"/>
</dbReference>
<evidence type="ECO:0000256" key="1">
    <source>
        <dbReference type="SAM" id="MobiDB-lite"/>
    </source>
</evidence>
<reference evidence="2" key="1">
    <citation type="submission" date="2019-06" db="EMBL/GenBank/DDBJ databases">
        <authorList>
            <person name="Zheng W."/>
        </authorList>
    </citation>
    <scope>NUCLEOTIDE SEQUENCE</scope>
    <source>
        <strain evidence="2">QDHG01</strain>
    </source>
</reference>
<name>A0A8J8NZN1_HALGN</name>
<proteinExistence type="predicted"/>